<dbReference type="SUPFAM" id="SSF75005">
    <property type="entry name" value="Arabinanase/levansucrase/invertase"/>
    <property type="match status" value="1"/>
</dbReference>
<dbReference type="InterPro" id="IPR023296">
    <property type="entry name" value="Glyco_hydro_beta-prop_sf"/>
</dbReference>
<dbReference type="EMBL" id="JAGSMN010000342">
    <property type="protein sequence ID" value="MBR7674438.1"/>
    <property type="molecule type" value="Genomic_DNA"/>
</dbReference>
<dbReference type="AlphaFoldDB" id="A0A8T4IRT9"/>
<dbReference type="Proteomes" id="UP000675554">
    <property type="component" value="Unassembled WGS sequence"/>
</dbReference>
<evidence type="ECO:0000313" key="3">
    <source>
        <dbReference type="EMBL" id="MBR7674438.1"/>
    </source>
</evidence>
<name>A0A8T4IRT9_9ACTN</name>
<feature type="region of interest" description="Disordered" evidence="1">
    <location>
        <begin position="341"/>
        <end position="368"/>
    </location>
</feature>
<reference evidence="3" key="1">
    <citation type="submission" date="2021-04" db="EMBL/GenBank/DDBJ databases">
        <title>Sequencing of actinobacteria type strains.</title>
        <authorList>
            <person name="Nguyen G.-S."/>
            <person name="Wentzel A."/>
        </authorList>
    </citation>
    <scope>NUCLEOTIDE SEQUENCE</scope>
    <source>
        <strain evidence="3">DSM 42095</strain>
    </source>
</reference>
<evidence type="ECO:0000256" key="2">
    <source>
        <dbReference type="SAM" id="SignalP"/>
    </source>
</evidence>
<feature type="compositionally biased region" description="Basic and acidic residues" evidence="1">
    <location>
        <begin position="341"/>
        <end position="353"/>
    </location>
</feature>
<feature type="non-terminal residue" evidence="3">
    <location>
        <position position="1"/>
    </location>
</feature>
<evidence type="ECO:0000313" key="4">
    <source>
        <dbReference type="Proteomes" id="UP000675554"/>
    </source>
</evidence>
<dbReference type="InterPro" id="IPR036278">
    <property type="entry name" value="Sialidase_sf"/>
</dbReference>
<feature type="region of interest" description="Disordered" evidence="1">
    <location>
        <begin position="19"/>
        <end position="67"/>
    </location>
</feature>
<sequence>CVLVAAVLGAVAVAAFHALSGPESGPSGKEPVPGKSSDGSGNEGGSEGGDADGGEAVTEREPLQQGTGLYPRAIRLRHSGAANGHVLASTVTFRGADGLGAIHESTDDGRTFRRVGDVADPAAADGKGQCCGTLYELPRRIGDMPPGTLLWAASTGQDEDDGRRMSVRVFKSTDVGRSWSYLSTVATARGEGGGAGLWEPEFSLDAHGRLVCHYSDETDPAHSQKLVAARTSDGRNWTGHHATVASVPEPDRPGMAVVRRLPDGTFFMVYEICAPSGKYRCVVHYRTSEDGWDWGDPAGLGTRPETADGHYFAHTPNLAWAPEAGNPEGKLLLIGQAAHTRDGRRVPGERREMWTNSDGGKGPWQEKKAPVPVRSTKLDHCPNYSPSLLPSADGRRVLEIATDYDGGVCRPYRAMGPT</sequence>
<feature type="chain" id="PRO_5035887505" evidence="2">
    <location>
        <begin position="21"/>
        <end position="418"/>
    </location>
</feature>
<dbReference type="SUPFAM" id="SSF50939">
    <property type="entry name" value="Sialidases"/>
    <property type="match status" value="1"/>
</dbReference>
<organism evidence="3 4">
    <name type="scientific">Streptomyces daliensis</name>
    <dbReference type="NCBI Taxonomy" id="299421"/>
    <lineage>
        <taxon>Bacteria</taxon>
        <taxon>Bacillati</taxon>
        <taxon>Actinomycetota</taxon>
        <taxon>Actinomycetes</taxon>
        <taxon>Kitasatosporales</taxon>
        <taxon>Streptomycetaceae</taxon>
        <taxon>Streptomyces</taxon>
    </lineage>
</organism>
<keyword evidence="2" id="KW-0732">Signal</keyword>
<dbReference type="CDD" id="cd15482">
    <property type="entry name" value="Sialidase_non-viral"/>
    <property type="match status" value="1"/>
</dbReference>
<dbReference type="Gene3D" id="2.120.10.10">
    <property type="match status" value="1"/>
</dbReference>
<comment type="caution">
    <text evidence="3">The sequence shown here is derived from an EMBL/GenBank/DDBJ whole genome shotgun (WGS) entry which is preliminary data.</text>
</comment>
<dbReference type="PANTHER" id="PTHR38792:SF3">
    <property type="entry name" value="BNR_ASP-BOX REPEAT DOMAIN PROTEIN (AFU_ORTHOLOGUE AFUA_7G06430)-RELATED"/>
    <property type="match status" value="1"/>
</dbReference>
<dbReference type="PANTHER" id="PTHR38792">
    <property type="entry name" value="BNR/ASP-BOX REPEAT DOMAIN PROTEIN (AFU_ORTHOLOGUE AFUA_7G06430)-RELATED"/>
    <property type="match status" value="1"/>
</dbReference>
<feature type="signal peptide" evidence="2">
    <location>
        <begin position="1"/>
        <end position="20"/>
    </location>
</feature>
<evidence type="ECO:0000256" key="1">
    <source>
        <dbReference type="SAM" id="MobiDB-lite"/>
    </source>
</evidence>
<protein>
    <submittedName>
        <fullName evidence="3">Exo-alpha-sialidase</fullName>
    </submittedName>
</protein>
<proteinExistence type="predicted"/>
<accession>A0A8T4IRT9</accession>
<gene>
    <name evidence="3" type="ORF">KDA82_15730</name>
</gene>
<keyword evidence="4" id="KW-1185">Reference proteome</keyword>